<dbReference type="Gene3D" id="3.30.70.940">
    <property type="entry name" value="NusG, N-terminal domain"/>
    <property type="match status" value="1"/>
</dbReference>
<dbReference type="GO" id="GO:0006354">
    <property type="term" value="P:DNA-templated transcription elongation"/>
    <property type="evidence" value="ECO:0007669"/>
    <property type="project" value="InterPro"/>
</dbReference>
<protein>
    <recommendedName>
        <fullName evidence="2">NusG-like N-terminal domain-containing protein</fullName>
    </recommendedName>
</protein>
<gene>
    <name evidence="3" type="ORF">S01H1_36964</name>
</gene>
<dbReference type="InterPro" id="IPR036735">
    <property type="entry name" value="NGN_dom_sf"/>
</dbReference>
<evidence type="ECO:0000313" key="3">
    <source>
        <dbReference type="EMBL" id="GAG08764.1"/>
    </source>
</evidence>
<dbReference type="SUPFAM" id="SSF82679">
    <property type="entry name" value="N-utilization substance G protein NusG, N-terminal domain"/>
    <property type="match status" value="1"/>
</dbReference>
<organism evidence="3">
    <name type="scientific">marine sediment metagenome</name>
    <dbReference type="NCBI Taxonomy" id="412755"/>
    <lineage>
        <taxon>unclassified sequences</taxon>
        <taxon>metagenomes</taxon>
        <taxon>ecological metagenomes</taxon>
    </lineage>
</organism>
<dbReference type="InterPro" id="IPR006645">
    <property type="entry name" value="NGN-like_dom"/>
</dbReference>
<keyword evidence="1" id="KW-0804">Transcription</keyword>
<dbReference type="AlphaFoldDB" id="X0USE1"/>
<feature type="domain" description="NusG-like N-terminal" evidence="2">
    <location>
        <begin position="1"/>
        <end position="91"/>
    </location>
</feature>
<dbReference type="Pfam" id="PF02357">
    <property type="entry name" value="NusG"/>
    <property type="match status" value="1"/>
</dbReference>
<reference evidence="3" key="1">
    <citation type="journal article" date="2014" name="Front. Microbiol.">
        <title>High frequency of phylogenetically diverse reductive dehalogenase-homologous genes in deep subseafloor sedimentary metagenomes.</title>
        <authorList>
            <person name="Kawai M."/>
            <person name="Futagami T."/>
            <person name="Toyoda A."/>
            <person name="Takaki Y."/>
            <person name="Nishi S."/>
            <person name="Hori S."/>
            <person name="Arai W."/>
            <person name="Tsubouchi T."/>
            <person name="Morono Y."/>
            <person name="Uchiyama I."/>
            <person name="Ito T."/>
            <person name="Fujiyama A."/>
            <person name="Inagaki F."/>
            <person name="Takami H."/>
        </authorList>
    </citation>
    <scope>NUCLEOTIDE SEQUENCE</scope>
    <source>
        <strain evidence="3">Expedition CK06-06</strain>
    </source>
</reference>
<evidence type="ECO:0000259" key="2">
    <source>
        <dbReference type="SMART" id="SM00738"/>
    </source>
</evidence>
<dbReference type="EMBL" id="BARS01023198">
    <property type="protein sequence ID" value="GAG08764.1"/>
    <property type="molecule type" value="Genomic_DNA"/>
</dbReference>
<name>X0USE1_9ZZZZ</name>
<dbReference type="SMART" id="SM00738">
    <property type="entry name" value="NGN"/>
    <property type="match status" value="1"/>
</dbReference>
<proteinExistence type="predicted"/>
<sequence length="160" mass="18793">MKNWYVINTKPKKEFQVEKLFTEGGIEIYNPKYMHENKIKPFFSGYGFVHFDFPAQYQLVKYTRGVKRVVGSREAPTTIPEEVIREIKSREIDGLIELYKYGEEPEIGDEIEVMEGPLKGLRGIFKKELTAKERVIILLNYVTYQGQLIIEKEKLKKVLK</sequence>
<accession>X0USE1</accession>
<evidence type="ECO:0000256" key="1">
    <source>
        <dbReference type="ARBA" id="ARBA00023163"/>
    </source>
</evidence>
<comment type="caution">
    <text evidence="3">The sequence shown here is derived from an EMBL/GenBank/DDBJ whole genome shotgun (WGS) entry which is preliminary data.</text>
</comment>